<dbReference type="OrthoDB" id="2329773at2759"/>
<feature type="compositionally biased region" description="Acidic residues" evidence="1">
    <location>
        <begin position="380"/>
        <end position="394"/>
    </location>
</feature>
<comment type="caution">
    <text evidence="2">The sequence shown here is derived from an EMBL/GenBank/DDBJ whole genome shotgun (WGS) entry which is preliminary data.</text>
</comment>
<sequence>MVKYQTESTLCTCHRNCRLSEIEKTFTEFDDKLTAKVDTSISKFKSIFIAEINKIYAEIDGKLTAEAKKIKTCDDDFTREAQKIFSMVNNITTKVNNIEEACRNEFGRINVVIKNFQNEINQHYTVVQRSNFDQQSVSNESEANSTNESETNSRGSSSNSSQSSSSGSSNLSGILDITSDIKICFKQHFDRLMKNRLVLKNGRKPNFRKRGNPDPKTLRNRLLVEIIKEKLSTEGLISIDEKSEVAISFFEGLKFKHDQRVQAEQTLKDACDNFQLLTSQACHQYWSKLTAEHYAEKGNFYQLQHRANAEKRVMEFDTIIGQNWVDDLARESKRRRRETSPLEKYSHCDNVESLIKDDVGDENDYDKTDDEFDEKSSIEIDTESESDSDYTTDDEFDESHCIAEIINISDHKAEDQHNELKKWARRNPVPDITDEEENVIDDFVLDVFERNVEKTMESIQKKKVDLVQKDAEFIRRILDAWAYRWKSEFDESMSEATYTATWIAPDFEVLKNKEPSLFISSWCEMIHPSSKWRRRNVYKSNKKTGRKCDGILFENNSKIERLVFENVCSPGKTKLPKYHRDLNKSFRNAVDTLCKRFWTNRRGDAEISRKYVVLTYIVHKNKGELWRVCLAGKDKCLAEKVYELEVPRKFEDDWIKLADICKMMLLIERIFRHNDDVYHDYTKSIKKKNIVRVEEWLSLNSNSPQKKIQKK</sequence>
<evidence type="ECO:0000313" key="2">
    <source>
        <dbReference type="EMBL" id="GES88771.1"/>
    </source>
</evidence>
<protein>
    <submittedName>
        <fullName evidence="2">Uncharacterized protein</fullName>
    </submittedName>
</protein>
<evidence type="ECO:0000313" key="3">
    <source>
        <dbReference type="Proteomes" id="UP000615446"/>
    </source>
</evidence>
<reference evidence="2" key="1">
    <citation type="submission" date="2019-10" db="EMBL/GenBank/DDBJ databases">
        <title>Conservation and host-specific expression of non-tandemly repeated heterogenous ribosome RNA gene in arbuscular mycorrhizal fungi.</title>
        <authorList>
            <person name="Maeda T."/>
            <person name="Kobayashi Y."/>
            <person name="Nakagawa T."/>
            <person name="Ezawa T."/>
            <person name="Yamaguchi K."/>
            <person name="Bino T."/>
            <person name="Nishimoto Y."/>
            <person name="Shigenobu S."/>
            <person name="Kawaguchi M."/>
        </authorList>
    </citation>
    <scope>NUCLEOTIDE SEQUENCE</scope>
    <source>
        <strain evidence="2">HR1</strain>
    </source>
</reference>
<feature type="region of interest" description="Disordered" evidence="1">
    <location>
        <begin position="132"/>
        <end position="170"/>
    </location>
</feature>
<gene>
    <name evidence="2" type="ORF">RCL2_001569900</name>
</gene>
<dbReference type="AlphaFoldDB" id="A0A8H3LMP4"/>
<proteinExistence type="predicted"/>
<name>A0A8H3LMP4_9GLOM</name>
<dbReference type="Proteomes" id="UP000615446">
    <property type="component" value="Unassembled WGS sequence"/>
</dbReference>
<feature type="compositionally biased region" description="Acidic residues" evidence="1">
    <location>
        <begin position="359"/>
        <end position="373"/>
    </location>
</feature>
<dbReference type="EMBL" id="BLAL01000182">
    <property type="protein sequence ID" value="GES88771.1"/>
    <property type="molecule type" value="Genomic_DNA"/>
</dbReference>
<evidence type="ECO:0000256" key="1">
    <source>
        <dbReference type="SAM" id="MobiDB-lite"/>
    </source>
</evidence>
<organism evidence="2 3">
    <name type="scientific">Rhizophagus clarus</name>
    <dbReference type="NCBI Taxonomy" id="94130"/>
    <lineage>
        <taxon>Eukaryota</taxon>
        <taxon>Fungi</taxon>
        <taxon>Fungi incertae sedis</taxon>
        <taxon>Mucoromycota</taxon>
        <taxon>Glomeromycotina</taxon>
        <taxon>Glomeromycetes</taxon>
        <taxon>Glomerales</taxon>
        <taxon>Glomeraceae</taxon>
        <taxon>Rhizophagus</taxon>
    </lineage>
</organism>
<accession>A0A8H3LMP4</accession>
<feature type="compositionally biased region" description="Low complexity" evidence="1">
    <location>
        <begin position="136"/>
        <end position="170"/>
    </location>
</feature>
<feature type="region of interest" description="Disordered" evidence="1">
    <location>
        <begin position="356"/>
        <end position="394"/>
    </location>
</feature>